<dbReference type="Proteomes" id="UP000014974">
    <property type="component" value="Unassembled WGS sequence"/>
</dbReference>
<dbReference type="EMBL" id="ATNM01000147">
    <property type="protein sequence ID" value="EPR66435.1"/>
    <property type="molecule type" value="Genomic_DNA"/>
</dbReference>
<dbReference type="STRING" id="641524.ADICYQ_4569"/>
<name>S7V825_9BACT</name>
<proteinExistence type="predicted"/>
<reference evidence="1 2" key="1">
    <citation type="journal article" date="2013" name="Genome Announc.">
        <title>Draft Genome Sequence of Cyclobacterium qasimii Strain M12-11BT, Isolated from Arctic Marine Sediment.</title>
        <authorList>
            <person name="Shivaji S."/>
            <person name="Ara S."/>
            <person name="Singh A."/>
            <person name="Kumar Pinnaka A."/>
        </authorList>
    </citation>
    <scope>NUCLEOTIDE SEQUENCE [LARGE SCALE GENOMIC DNA]</scope>
    <source>
        <strain evidence="1 2">M12-11B</strain>
    </source>
</reference>
<evidence type="ECO:0000313" key="2">
    <source>
        <dbReference type="Proteomes" id="UP000014974"/>
    </source>
</evidence>
<accession>S7V825</accession>
<gene>
    <name evidence="1" type="ORF">ADICYQ_4569</name>
</gene>
<sequence length="42" mass="4713">MPNPKIDKTSPMTNKTEPKIFANFSLDLNHASNETGRKRVAL</sequence>
<organism evidence="1 2">
    <name type="scientific">Cyclobacterium qasimii M12-11B</name>
    <dbReference type="NCBI Taxonomy" id="641524"/>
    <lineage>
        <taxon>Bacteria</taxon>
        <taxon>Pseudomonadati</taxon>
        <taxon>Bacteroidota</taxon>
        <taxon>Cytophagia</taxon>
        <taxon>Cytophagales</taxon>
        <taxon>Cyclobacteriaceae</taxon>
        <taxon>Cyclobacterium</taxon>
    </lineage>
</organism>
<dbReference type="AlphaFoldDB" id="S7V825"/>
<comment type="caution">
    <text evidence="1">The sequence shown here is derived from an EMBL/GenBank/DDBJ whole genome shotgun (WGS) entry which is preliminary data.</text>
</comment>
<protein>
    <submittedName>
        <fullName evidence="1">Uncharacterized protein</fullName>
    </submittedName>
</protein>
<evidence type="ECO:0000313" key="1">
    <source>
        <dbReference type="EMBL" id="EPR66435.1"/>
    </source>
</evidence>